<proteinExistence type="predicted"/>
<evidence type="ECO:0000313" key="2">
    <source>
        <dbReference type="Proteomes" id="UP000712281"/>
    </source>
</evidence>
<dbReference type="EMBL" id="QGKW02001660">
    <property type="protein sequence ID" value="KAF2582365.1"/>
    <property type="molecule type" value="Genomic_DNA"/>
</dbReference>
<accession>A0A8S9JJY1</accession>
<protein>
    <submittedName>
        <fullName evidence="1">Uncharacterized protein</fullName>
    </submittedName>
</protein>
<dbReference type="Proteomes" id="UP000712281">
    <property type="component" value="Unassembled WGS sequence"/>
</dbReference>
<reference evidence="1" key="1">
    <citation type="submission" date="2019-12" db="EMBL/GenBank/DDBJ databases">
        <title>Genome sequencing and annotation of Brassica cretica.</title>
        <authorList>
            <person name="Studholme D.J."/>
            <person name="Sarris P.F."/>
        </authorList>
    </citation>
    <scope>NUCLEOTIDE SEQUENCE</scope>
    <source>
        <strain evidence="1">PFS-001/15</strain>
        <tissue evidence="1">Leaf</tissue>
    </source>
</reference>
<organism evidence="1 2">
    <name type="scientific">Brassica cretica</name>
    <name type="common">Mustard</name>
    <dbReference type="NCBI Taxonomy" id="69181"/>
    <lineage>
        <taxon>Eukaryota</taxon>
        <taxon>Viridiplantae</taxon>
        <taxon>Streptophyta</taxon>
        <taxon>Embryophyta</taxon>
        <taxon>Tracheophyta</taxon>
        <taxon>Spermatophyta</taxon>
        <taxon>Magnoliopsida</taxon>
        <taxon>eudicotyledons</taxon>
        <taxon>Gunneridae</taxon>
        <taxon>Pentapetalae</taxon>
        <taxon>rosids</taxon>
        <taxon>malvids</taxon>
        <taxon>Brassicales</taxon>
        <taxon>Brassicaceae</taxon>
        <taxon>Brassiceae</taxon>
        <taxon>Brassica</taxon>
    </lineage>
</organism>
<gene>
    <name evidence="1" type="ORF">F2Q68_00004863</name>
</gene>
<dbReference type="AlphaFoldDB" id="A0A8S9JJY1"/>
<evidence type="ECO:0000313" key="1">
    <source>
        <dbReference type="EMBL" id="KAF2582365.1"/>
    </source>
</evidence>
<sequence length="134" mass="14834">MIEGRSPGFFRVGAGVVSSGFCLDVFPCALPDRSEGVAKPSLLRRTQVVLCGRTALVLAVRFLTCLVRELMTLSRSSDFFLKVENIFWTSSKVAVLTLTPVTFAAGVSYVEVSKIKRMNFIVIKDKFCNQRMTS</sequence>
<name>A0A8S9JJY1_BRACR</name>
<comment type="caution">
    <text evidence="1">The sequence shown here is derived from an EMBL/GenBank/DDBJ whole genome shotgun (WGS) entry which is preliminary data.</text>
</comment>